<accession>A0AB72Z3Z9</accession>
<reference evidence="1 2" key="1">
    <citation type="submission" date="2010-10" db="EMBL/GenBank/DDBJ databases">
        <authorList>
            <person name="Durkin A.S."/>
            <person name="Madupu R."/>
            <person name="Torralba M."/>
            <person name="Gillis M."/>
            <person name="Methe B."/>
            <person name="Sutton G."/>
            <person name="Nelson K.E."/>
        </authorList>
    </citation>
    <scope>NUCLEOTIDE SEQUENCE [LARGE SCALE GENOMIC DNA]</scope>
    <source>
        <strain evidence="1 2">JCVIHMP022</strain>
    </source>
</reference>
<dbReference type="AlphaFoldDB" id="A0AB72Z3Z9"/>
<organism evidence="1 2">
    <name type="scientific">Bifidobacterium dentium JCVIHMP022</name>
    <dbReference type="NCBI Taxonomy" id="553191"/>
    <lineage>
        <taxon>Bacteria</taxon>
        <taxon>Bacillati</taxon>
        <taxon>Actinomycetota</taxon>
        <taxon>Actinomycetes</taxon>
        <taxon>Bifidobacteriales</taxon>
        <taxon>Bifidobacteriaceae</taxon>
        <taxon>Bifidobacterium</taxon>
    </lineage>
</organism>
<gene>
    <name evidence="1" type="ORF">HMPREF9003_0124</name>
</gene>
<comment type="caution">
    <text evidence="1">The sequence shown here is derived from an EMBL/GenBank/DDBJ whole genome shotgun (WGS) entry which is preliminary data.</text>
</comment>
<proteinExistence type="predicted"/>
<evidence type="ECO:0000313" key="2">
    <source>
        <dbReference type="Proteomes" id="UP000003457"/>
    </source>
</evidence>
<dbReference type="Proteomes" id="UP000003457">
    <property type="component" value="Unassembled WGS sequence"/>
</dbReference>
<dbReference type="EMBL" id="AEHJ01000001">
    <property type="protein sequence ID" value="EFO78878.1"/>
    <property type="molecule type" value="Genomic_DNA"/>
</dbReference>
<protein>
    <submittedName>
        <fullName evidence="1">Uncharacterized protein</fullName>
    </submittedName>
</protein>
<name>A0AB72Z3Z9_9BIFI</name>
<evidence type="ECO:0000313" key="1">
    <source>
        <dbReference type="EMBL" id="EFO78878.1"/>
    </source>
</evidence>
<sequence>MSQHPGKCDGIRGSWSLQGSEIVTNGFDAMRDPRVRASDCNVQTEAV</sequence>